<keyword evidence="7 9" id="KW-1133">Transmembrane helix</keyword>
<dbReference type="EMBL" id="LATL02000011">
    <property type="protein sequence ID" value="KKD39249.1"/>
    <property type="molecule type" value="Genomic_DNA"/>
</dbReference>
<evidence type="ECO:0000259" key="11">
    <source>
        <dbReference type="PROSITE" id="PS50929"/>
    </source>
</evidence>
<dbReference type="Gene3D" id="3.40.50.300">
    <property type="entry name" value="P-loop containing nucleotide triphosphate hydrolases"/>
    <property type="match status" value="1"/>
</dbReference>
<evidence type="ECO:0000256" key="7">
    <source>
        <dbReference type="ARBA" id="ARBA00022989"/>
    </source>
</evidence>
<evidence type="ECO:0000313" key="13">
    <source>
        <dbReference type="Proteomes" id="UP000033607"/>
    </source>
</evidence>
<reference evidence="12 13" key="1">
    <citation type="submission" date="2015-06" db="EMBL/GenBank/DDBJ databases">
        <title>Draft genome assembly of filamentous brackish cyanobacterium Limnoraphis robusta strain CS-951.</title>
        <authorList>
            <person name="Willis A."/>
            <person name="Parks M."/>
            <person name="Burford M.A."/>
        </authorList>
    </citation>
    <scope>NUCLEOTIDE SEQUENCE [LARGE SCALE GENOMIC DNA]</scope>
    <source>
        <strain evidence="12 13">CS-951</strain>
    </source>
</reference>
<comment type="caution">
    <text evidence="12">The sequence shown here is derived from an EMBL/GenBank/DDBJ whole genome shotgun (WGS) entry which is preliminary data.</text>
</comment>
<dbReference type="PANTHER" id="PTHR24221:SF654">
    <property type="entry name" value="ATP-BINDING CASSETTE SUB-FAMILY B MEMBER 6"/>
    <property type="match status" value="1"/>
</dbReference>
<dbReference type="PATRIC" id="fig|1637645.4.peg.213"/>
<dbReference type="PROSITE" id="PS50929">
    <property type="entry name" value="ABC_TM1F"/>
    <property type="match status" value="1"/>
</dbReference>
<dbReference type="InterPro" id="IPR003439">
    <property type="entry name" value="ABC_transporter-like_ATP-bd"/>
</dbReference>
<feature type="transmembrane region" description="Helical" evidence="9">
    <location>
        <begin position="297"/>
        <end position="320"/>
    </location>
</feature>
<dbReference type="InterPro" id="IPR039421">
    <property type="entry name" value="Type_1_exporter"/>
</dbReference>
<keyword evidence="5" id="KW-0547">Nucleotide-binding</keyword>
<feature type="transmembrane region" description="Helical" evidence="9">
    <location>
        <begin position="75"/>
        <end position="93"/>
    </location>
</feature>
<dbReference type="Pfam" id="PF00664">
    <property type="entry name" value="ABC_membrane"/>
    <property type="match status" value="1"/>
</dbReference>
<dbReference type="SMART" id="SM00382">
    <property type="entry name" value="AAA"/>
    <property type="match status" value="1"/>
</dbReference>
<dbReference type="OrthoDB" id="9762790at2"/>
<dbReference type="SUPFAM" id="SSF90123">
    <property type="entry name" value="ABC transporter transmembrane region"/>
    <property type="match status" value="1"/>
</dbReference>
<dbReference type="AlphaFoldDB" id="A0A0F5YK09"/>
<dbReference type="GO" id="GO:0005524">
    <property type="term" value="F:ATP binding"/>
    <property type="evidence" value="ECO:0007669"/>
    <property type="project" value="UniProtKB-KW"/>
</dbReference>
<feature type="transmembrane region" description="Helical" evidence="9">
    <location>
        <begin position="265"/>
        <end position="285"/>
    </location>
</feature>
<organism evidence="12 13">
    <name type="scientific">Limnoraphis robusta CS-951</name>
    <dbReference type="NCBI Taxonomy" id="1637645"/>
    <lineage>
        <taxon>Bacteria</taxon>
        <taxon>Bacillati</taxon>
        <taxon>Cyanobacteriota</taxon>
        <taxon>Cyanophyceae</taxon>
        <taxon>Oscillatoriophycideae</taxon>
        <taxon>Oscillatoriales</taxon>
        <taxon>Sirenicapillariaceae</taxon>
        <taxon>Limnoraphis</taxon>
    </lineage>
</organism>
<feature type="transmembrane region" description="Helical" evidence="9">
    <location>
        <begin position="178"/>
        <end position="197"/>
    </location>
</feature>
<evidence type="ECO:0000256" key="9">
    <source>
        <dbReference type="SAM" id="Phobius"/>
    </source>
</evidence>
<dbReference type="InterPro" id="IPR017871">
    <property type="entry name" value="ABC_transporter-like_CS"/>
</dbReference>
<dbReference type="PANTHER" id="PTHR24221">
    <property type="entry name" value="ATP-BINDING CASSETTE SUB-FAMILY B"/>
    <property type="match status" value="1"/>
</dbReference>
<feature type="domain" description="ABC transporter" evidence="10">
    <location>
        <begin position="369"/>
        <end position="598"/>
    </location>
</feature>
<protein>
    <submittedName>
        <fullName evidence="12">ABC transporter ATP-binding protein</fullName>
    </submittedName>
</protein>
<dbReference type="InterPro" id="IPR003593">
    <property type="entry name" value="AAA+_ATPase"/>
</dbReference>
<dbReference type="Pfam" id="PF00005">
    <property type="entry name" value="ABC_tran"/>
    <property type="match status" value="1"/>
</dbReference>
<evidence type="ECO:0000256" key="4">
    <source>
        <dbReference type="ARBA" id="ARBA00022692"/>
    </source>
</evidence>
<evidence type="ECO:0000256" key="1">
    <source>
        <dbReference type="ARBA" id="ARBA00004651"/>
    </source>
</evidence>
<keyword evidence="2" id="KW-0813">Transport</keyword>
<gene>
    <name evidence="12" type="ORF">WN50_04455</name>
</gene>
<dbReference type="SUPFAM" id="SSF52540">
    <property type="entry name" value="P-loop containing nucleoside triphosphate hydrolases"/>
    <property type="match status" value="1"/>
</dbReference>
<evidence type="ECO:0000313" key="12">
    <source>
        <dbReference type="EMBL" id="KKD39249.1"/>
    </source>
</evidence>
<dbReference type="InterPro" id="IPR011527">
    <property type="entry name" value="ABC1_TM_dom"/>
</dbReference>
<dbReference type="GO" id="GO:0016887">
    <property type="term" value="F:ATP hydrolysis activity"/>
    <property type="evidence" value="ECO:0007669"/>
    <property type="project" value="InterPro"/>
</dbReference>
<dbReference type="Gene3D" id="1.20.1560.10">
    <property type="entry name" value="ABC transporter type 1, transmembrane domain"/>
    <property type="match status" value="1"/>
</dbReference>
<name>A0A0F5YK09_9CYAN</name>
<dbReference type="FunFam" id="3.40.50.300:FF:000854">
    <property type="entry name" value="Multidrug ABC transporter ATP-binding protein"/>
    <property type="match status" value="1"/>
</dbReference>
<dbReference type="GO" id="GO:0034040">
    <property type="term" value="F:ATPase-coupled lipid transmembrane transporter activity"/>
    <property type="evidence" value="ECO:0007669"/>
    <property type="project" value="TreeGrafter"/>
</dbReference>
<keyword evidence="4 9" id="KW-0812">Transmembrane</keyword>
<dbReference type="InterPro" id="IPR027417">
    <property type="entry name" value="P-loop_NTPase"/>
</dbReference>
<keyword evidence="8 9" id="KW-0472">Membrane</keyword>
<evidence type="ECO:0000256" key="5">
    <source>
        <dbReference type="ARBA" id="ARBA00022741"/>
    </source>
</evidence>
<dbReference type="InterPro" id="IPR036640">
    <property type="entry name" value="ABC1_TM_sf"/>
</dbReference>
<feature type="transmembrane region" description="Helical" evidence="9">
    <location>
        <begin position="20"/>
        <end position="44"/>
    </location>
</feature>
<keyword evidence="3" id="KW-1003">Cell membrane</keyword>
<evidence type="ECO:0000259" key="10">
    <source>
        <dbReference type="PROSITE" id="PS50893"/>
    </source>
</evidence>
<evidence type="ECO:0000256" key="8">
    <source>
        <dbReference type="ARBA" id="ARBA00023136"/>
    </source>
</evidence>
<keyword evidence="6 12" id="KW-0067">ATP-binding</keyword>
<evidence type="ECO:0000256" key="3">
    <source>
        <dbReference type="ARBA" id="ARBA00022475"/>
    </source>
</evidence>
<dbReference type="Proteomes" id="UP000033607">
    <property type="component" value="Unassembled WGS sequence"/>
</dbReference>
<comment type="subcellular location">
    <subcellularLocation>
        <location evidence="1">Cell membrane</location>
        <topology evidence="1">Multi-pass membrane protein</topology>
    </subcellularLocation>
</comment>
<dbReference type="PROSITE" id="PS50893">
    <property type="entry name" value="ABC_TRANSPORTER_2"/>
    <property type="match status" value="1"/>
</dbReference>
<proteinExistence type="predicted"/>
<dbReference type="GO" id="GO:0140359">
    <property type="term" value="F:ABC-type transporter activity"/>
    <property type="evidence" value="ECO:0007669"/>
    <property type="project" value="InterPro"/>
</dbReference>
<sequence>MFSYLSKFLYVLPAKKSSLVLMLVLFTFVSTIEVIGIGLIGPFISLASRPEAVVKESSQIAWLYKQLGFTQPSQMVAFIGILVIIIFCVKSLISWSIQSYIFKYSYIQRGRLVSKLMTAYIEAPYTFYLSKNSAHLIDHIVGETTKFADAVLSTLLSSTANFITLIAISVLLCFASPLAVASLIFIMLPLIFLFNAFKDKVRFWGKELYEANQGIIRGVNHGLGGFKETRIIGCGPYFEQECTLQAQRYADASIGFYAFKLSPRFITETMLVVFLVGFTSINLFLNRDMSELTSTLSIFALASIRLIPAFSNLTSGLSVLKNSSYALNQLYTDLKELETLESDPSFHQEQHSHSSLTEANHTIPFEQKIVLDQVTYSYPKTSEIALEKISMTLEKGQSIAFIGKSGAGKTTLVDVILGLLVPQSGDIQVDGQSIYKNLRSWQNLIGYIPQSIFLIDDTLERNIAFGLPDHLIDENKLNKAIEGAQLKEVVANLPEGMKTRVGERGVRLSGGQRQRVGIARALYHEREILVLDEATSALDNETETLVTEAIKSLSGAKTMIIIAHRLTTVEHCNFIYRLEKGRVVESGSYKEVVLKDNLS</sequence>
<dbReference type="PROSITE" id="PS00211">
    <property type="entry name" value="ABC_TRANSPORTER_1"/>
    <property type="match status" value="1"/>
</dbReference>
<evidence type="ECO:0000256" key="6">
    <source>
        <dbReference type="ARBA" id="ARBA00022840"/>
    </source>
</evidence>
<feature type="domain" description="ABC transmembrane type-1" evidence="11">
    <location>
        <begin position="20"/>
        <end position="322"/>
    </location>
</feature>
<evidence type="ECO:0000256" key="2">
    <source>
        <dbReference type="ARBA" id="ARBA00022448"/>
    </source>
</evidence>
<accession>A0A0F5YK09</accession>
<dbReference type="GO" id="GO:0005886">
    <property type="term" value="C:plasma membrane"/>
    <property type="evidence" value="ECO:0007669"/>
    <property type="project" value="UniProtKB-SubCell"/>
</dbReference>